<name>X0VAB1_9ZZZZ</name>
<evidence type="ECO:0000313" key="1">
    <source>
        <dbReference type="EMBL" id="GAG15190.1"/>
    </source>
</evidence>
<dbReference type="EMBL" id="BARS01037739">
    <property type="protein sequence ID" value="GAG15190.1"/>
    <property type="molecule type" value="Genomic_DNA"/>
</dbReference>
<organism evidence="1">
    <name type="scientific">marine sediment metagenome</name>
    <dbReference type="NCBI Taxonomy" id="412755"/>
    <lineage>
        <taxon>unclassified sequences</taxon>
        <taxon>metagenomes</taxon>
        <taxon>ecological metagenomes</taxon>
    </lineage>
</organism>
<dbReference type="AlphaFoldDB" id="X0VAB1"/>
<sequence length="43" mass="4880">MINPANSMEIGRQMIMMINDSILFKFIKDVTADETSDDSKLKS</sequence>
<accession>X0VAB1</accession>
<gene>
    <name evidence="1" type="ORF">S01H1_57828</name>
</gene>
<proteinExistence type="predicted"/>
<reference evidence="1" key="1">
    <citation type="journal article" date="2014" name="Front. Microbiol.">
        <title>High frequency of phylogenetically diverse reductive dehalogenase-homologous genes in deep subseafloor sedimentary metagenomes.</title>
        <authorList>
            <person name="Kawai M."/>
            <person name="Futagami T."/>
            <person name="Toyoda A."/>
            <person name="Takaki Y."/>
            <person name="Nishi S."/>
            <person name="Hori S."/>
            <person name="Arai W."/>
            <person name="Tsubouchi T."/>
            <person name="Morono Y."/>
            <person name="Uchiyama I."/>
            <person name="Ito T."/>
            <person name="Fujiyama A."/>
            <person name="Inagaki F."/>
            <person name="Takami H."/>
        </authorList>
    </citation>
    <scope>NUCLEOTIDE SEQUENCE</scope>
    <source>
        <strain evidence="1">Expedition CK06-06</strain>
    </source>
</reference>
<comment type="caution">
    <text evidence="1">The sequence shown here is derived from an EMBL/GenBank/DDBJ whole genome shotgun (WGS) entry which is preliminary data.</text>
</comment>
<protein>
    <submittedName>
        <fullName evidence="1">Uncharacterized protein</fullName>
    </submittedName>
</protein>